<dbReference type="GeneID" id="81435595"/>
<gene>
    <name evidence="3" type="ORF">N7496_003487</name>
</gene>
<evidence type="ECO:0000313" key="4">
    <source>
        <dbReference type="Proteomes" id="UP001147782"/>
    </source>
</evidence>
<reference evidence="3" key="2">
    <citation type="journal article" date="2023" name="IMA Fungus">
        <title>Comparative genomic study of the Penicillium genus elucidates a diverse pangenome and 15 lateral gene transfer events.</title>
        <authorList>
            <person name="Petersen C."/>
            <person name="Sorensen T."/>
            <person name="Nielsen M.R."/>
            <person name="Sondergaard T.E."/>
            <person name="Sorensen J.L."/>
            <person name="Fitzpatrick D.A."/>
            <person name="Frisvad J.C."/>
            <person name="Nielsen K.L."/>
        </authorList>
    </citation>
    <scope>NUCLEOTIDE SEQUENCE</scope>
    <source>
        <strain evidence="3">IBT 29864</strain>
    </source>
</reference>
<keyword evidence="4" id="KW-1185">Reference proteome</keyword>
<dbReference type="OrthoDB" id="6612291at2759"/>
<evidence type="ECO:0000259" key="2">
    <source>
        <dbReference type="PROSITE" id="PS50181"/>
    </source>
</evidence>
<accession>A0A9W9SNP1</accession>
<dbReference type="PROSITE" id="PS50181">
    <property type="entry name" value="FBOX"/>
    <property type="match status" value="1"/>
</dbReference>
<sequence length="547" mass="62800">MGYSEIYCHICGVSFNIARRRKPGEPDLASWDYTGEQCDEPGVDEVDLDNCTQNGCFAAISYPKDDEHDMLDDPDYVPGPEDGDYGEPGEYDSEYESSTSEEDDANIGPDQDSNEETSDPEVDCYSNWLAKTLNPHARFSGEPIGKFGYSNQRCRDERVFPIQSTTLSDGHDPEELEHIPSRTCTEANAYSGFAISLEEMRGCRTAQCLIHKSAIREPSSQIEFSEPWEVSEDWLLSGLCDGMPSRDCNNPYVWPARGGVDQPRAENINFDPEWTTPKELAMPFHPWCFDIFCRQSKARFNCVNIPGLIKWRDAEFSYEAFHGFPRSGDVLEGQEQFWQHVPGKEYLAANPLYVPGLRDILQNADRMEEYELPKKRPTLLQAGYNDVFASLPPEIRLLVVRFLDASDLHNLRVASKAFASLPNSVWRQLVREEMPWLWESCYDSEEAHVPSLWTTVTANELMLFKEERERYLAQLKDSTAVDFLLPFPGKVPNQLKLQEGSLNWHAVYTQIKQNWSNLRGLRNRRRIWEDVEEIINRIEKYDTEMSG</sequence>
<dbReference type="InterPro" id="IPR001810">
    <property type="entry name" value="F-box_dom"/>
</dbReference>
<feature type="domain" description="F-box" evidence="2">
    <location>
        <begin position="385"/>
        <end position="429"/>
    </location>
</feature>
<organism evidence="3 4">
    <name type="scientific">Penicillium cataractarum</name>
    <dbReference type="NCBI Taxonomy" id="2100454"/>
    <lineage>
        <taxon>Eukaryota</taxon>
        <taxon>Fungi</taxon>
        <taxon>Dikarya</taxon>
        <taxon>Ascomycota</taxon>
        <taxon>Pezizomycotina</taxon>
        <taxon>Eurotiomycetes</taxon>
        <taxon>Eurotiomycetidae</taxon>
        <taxon>Eurotiales</taxon>
        <taxon>Aspergillaceae</taxon>
        <taxon>Penicillium</taxon>
    </lineage>
</organism>
<feature type="region of interest" description="Disordered" evidence="1">
    <location>
        <begin position="62"/>
        <end position="121"/>
    </location>
</feature>
<name>A0A9W9SNP1_9EURO</name>
<dbReference type="InterPro" id="IPR036047">
    <property type="entry name" value="F-box-like_dom_sf"/>
</dbReference>
<reference evidence="3" key="1">
    <citation type="submission" date="2022-11" db="EMBL/GenBank/DDBJ databases">
        <authorList>
            <person name="Petersen C."/>
        </authorList>
    </citation>
    <scope>NUCLEOTIDE SEQUENCE</scope>
    <source>
        <strain evidence="3">IBT 29864</strain>
    </source>
</reference>
<dbReference type="SUPFAM" id="SSF81383">
    <property type="entry name" value="F-box domain"/>
    <property type="match status" value="1"/>
</dbReference>
<feature type="compositionally biased region" description="Acidic residues" evidence="1">
    <location>
        <begin position="112"/>
        <end position="121"/>
    </location>
</feature>
<dbReference type="RefSeq" id="XP_056558630.1">
    <property type="nucleotide sequence ID" value="XM_056696418.1"/>
</dbReference>
<evidence type="ECO:0000256" key="1">
    <source>
        <dbReference type="SAM" id="MobiDB-lite"/>
    </source>
</evidence>
<protein>
    <recommendedName>
        <fullName evidence="2">F-box domain-containing protein</fullName>
    </recommendedName>
</protein>
<evidence type="ECO:0000313" key="3">
    <source>
        <dbReference type="EMBL" id="KAJ5381059.1"/>
    </source>
</evidence>
<comment type="caution">
    <text evidence="3">The sequence shown here is derived from an EMBL/GenBank/DDBJ whole genome shotgun (WGS) entry which is preliminary data.</text>
</comment>
<feature type="compositionally biased region" description="Acidic residues" evidence="1">
    <location>
        <begin position="68"/>
        <end position="105"/>
    </location>
</feature>
<proteinExistence type="predicted"/>
<dbReference type="EMBL" id="JAPZBS010000002">
    <property type="protein sequence ID" value="KAJ5381059.1"/>
    <property type="molecule type" value="Genomic_DNA"/>
</dbReference>
<dbReference type="Proteomes" id="UP001147782">
    <property type="component" value="Unassembled WGS sequence"/>
</dbReference>
<dbReference type="Pfam" id="PF12937">
    <property type="entry name" value="F-box-like"/>
    <property type="match status" value="1"/>
</dbReference>
<dbReference type="AlphaFoldDB" id="A0A9W9SNP1"/>
<dbReference type="Gene3D" id="1.20.1280.50">
    <property type="match status" value="1"/>
</dbReference>